<dbReference type="InParanoid" id="G2YVZ0"/>
<name>G2YVZ0_BOTF4</name>
<reference evidence="2" key="1">
    <citation type="journal article" date="2011" name="PLoS Genet.">
        <title>Genomic analysis of the necrotrophic fungal pathogens Sclerotinia sclerotiorum and Botrytis cinerea.</title>
        <authorList>
            <person name="Amselem J."/>
            <person name="Cuomo C.A."/>
            <person name="van Kan J.A."/>
            <person name="Viaud M."/>
            <person name="Benito E.P."/>
            <person name="Couloux A."/>
            <person name="Coutinho P.M."/>
            <person name="de Vries R.P."/>
            <person name="Dyer P.S."/>
            <person name="Fillinger S."/>
            <person name="Fournier E."/>
            <person name="Gout L."/>
            <person name="Hahn M."/>
            <person name="Kohn L."/>
            <person name="Lapalu N."/>
            <person name="Plummer K.M."/>
            <person name="Pradier J.M."/>
            <person name="Quevillon E."/>
            <person name="Sharon A."/>
            <person name="Simon A."/>
            <person name="ten Have A."/>
            <person name="Tudzynski B."/>
            <person name="Tudzynski P."/>
            <person name="Wincker P."/>
            <person name="Andrew M."/>
            <person name="Anthouard V."/>
            <person name="Beever R.E."/>
            <person name="Beffa R."/>
            <person name="Benoit I."/>
            <person name="Bouzid O."/>
            <person name="Brault B."/>
            <person name="Chen Z."/>
            <person name="Choquer M."/>
            <person name="Collemare J."/>
            <person name="Cotton P."/>
            <person name="Danchin E.G."/>
            <person name="Da Silva C."/>
            <person name="Gautier A."/>
            <person name="Giraud C."/>
            <person name="Giraud T."/>
            <person name="Gonzalez C."/>
            <person name="Grossetete S."/>
            <person name="Guldener U."/>
            <person name="Henrissat B."/>
            <person name="Howlett B.J."/>
            <person name="Kodira C."/>
            <person name="Kretschmer M."/>
            <person name="Lappartient A."/>
            <person name="Leroch M."/>
            <person name="Levis C."/>
            <person name="Mauceli E."/>
            <person name="Neuveglise C."/>
            <person name="Oeser B."/>
            <person name="Pearson M."/>
            <person name="Poulain J."/>
            <person name="Poussereau N."/>
            <person name="Quesneville H."/>
            <person name="Rascle C."/>
            <person name="Schumacher J."/>
            <person name="Segurens B."/>
            <person name="Sexton A."/>
            <person name="Silva E."/>
            <person name="Sirven C."/>
            <person name="Soanes D.M."/>
            <person name="Talbot N.J."/>
            <person name="Templeton M."/>
            <person name="Yandava C."/>
            <person name="Yarden O."/>
            <person name="Zeng Q."/>
            <person name="Rollins J.A."/>
            <person name="Lebrun M.H."/>
            <person name="Dickman M."/>
        </authorList>
    </citation>
    <scope>NUCLEOTIDE SEQUENCE [LARGE SCALE GENOMIC DNA]</scope>
    <source>
        <strain evidence="2">T4</strain>
    </source>
</reference>
<evidence type="ECO:0000313" key="2">
    <source>
        <dbReference type="Proteomes" id="UP000008177"/>
    </source>
</evidence>
<dbReference type="Proteomes" id="UP000008177">
    <property type="component" value="Unplaced contigs"/>
</dbReference>
<sequence length="102" mass="11608">MHRLSNGANNFPTARRIFANVSQHALSLTKLKILTVEAMMKLVMTPPPKGTRSKSTIQHLLPIETMDQTKREIKYQSHSSCTYPEFSYITTVDFFSWTTTTG</sequence>
<organism evidence="1 2">
    <name type="scientific">Botryotinia fuckeliana (strain T4)</name>
    <name type="common">Noble rot fungus</name>
    <name type="synonym">Botrytis cinerea</name>
    <dbReference type="NCBI Taxonomy" id="999810"/>
    <lineage>
        <taxon>Eukaryota</taxon>
        <taxon>Fungi</taxon>
        <taxon>Dikarya</taxon>
        <taxon>Ascomycota</taxon>
        <taxon>Pezizomycotina</taxon>
        <taxon>Leotiomycetes</taxon>
        <taxon>Helotiales</taxon>
        <taxon>Sclerotiniaceae</taxon>
        <taxon>Botrytis</taxon>
    </lineage>
</organism>
<protein>
    <submittedName>
        <fullName evidence="1">Uncharacterized protein</fullName>
    </submittedName>
</protein>
<dbReference type="EMBL" id="FQ790357">
    <property type="protein sequence ID" value="CCD55788.1"/>
    <property type="molecule type" value="Genomic_DNA"/>
</dbReference>
<dbReference type="AlphaFoldDB" id="G2YVZ0"/>
<proteinExistence type="predicted"/>
<dbReference type="HOGENOM" id="CLU_2277062_0_0_1"/>
<accession>G2YVZ0</accession>
<evidence type="ECO:0000313" key="1">
    <source>
        <dbReference type="EMBL" id="CCD55788.1"/>
    </source>
</evidence>
<gene>
    <name evidence="1" type="ORF">BofuT4_P153500.1</name>
</gene>